<dbReference type="InterPro" id="IPR016181">
    <property type="entry name" value="Acyl_CoA_acyltransferase"/>
</dbReference>
<evidence type="ECO:0000313" key="2">
    <source>
        <dbReference type="EMBL" id="SIS20635.1"/>
    </source>
</evidence>
<name>A0A1N7H6Z0_9NOCA</name>
<dbReference type="SUPFAM" id="SSF55729">
    <property type="entry name" value="Acyl-CoA N-acyltransferases (Nat)"/>
    <property type="match status" value="1"/>
</dbReference>
<sequence>MTIRLVELSPRDLGSWLDPALSVYVTAMEYPRGTESHRAPLWREHARRPGWQGIAAVRSEPGARTDTLVGIAYGYRGGPGQWWNDQLAAGLRRAGRTRPQIDDVVTDYFELTELHVHPVAQGQGVGQLLLMRLLRDREERRVLLSTPEVAGESNRAWHLYRRLGFTDVLRGFTFTGDPRPFAVLSRALPL</sequence>
<dbReference type="Proteomes" id="UP000186218">
    <property type="component" value="Unassembled WGS sequence"/>
</dbReference>
<dbReference type="GO" id="GO:0016747">
    <property type="term" value="F:acyltransferase activity, transferring groups other than amino-acyl groups"/>
    <property type="evidence" value="ECO:0007669"/>
    <property type="project" value="InterPro"/>
</dbReference>
<protein>
    <submittedName>
        <fullName evidence="2">Ribosomal protein S18 acetylase RimI</fullName>
    </submittedName>
</protein>
<keyword evidence="2" id="KW-0687">Ribonucleoprotein</keyword>
<evidence type="ECO:0000259" key="1">
    <source>
        <dbReference type="PROSITE" id="PS51186"/>
    </source>
</evidence>
<proteinExistence type="predicted"/>
<dbReference type="InterPro" id="IPR000182">
    <property type="entry name" value="GNAT_dom"/>
</dbReference>
<keyword evidence="3" id="KW-1185">Reference proteome</keyword>
<dbReference type="PROSITE" id="PS51186">
    <property type="entry name" value="GNAT"/>
    <property type="match status" value="1"/>
</dbReference>
<dbReference type="Gene3D" id="3.40.630.30">
    <property type="match status" value="1"/>
</dbReference>
<organism evidence="2 3">
    <name type="scientific">Williamsia sterculiae</name>
    <dbReference type="NCBI Taxonomy" id="1344003"/>
    <lineage>
        <taxon>Bacteria</taxon>
        <taxon>Bacillati</taxon>
        <taxon>Actinomycetota</taxon>
        <taxon>Actinomycetes</taxon>
        <taxon>Mycobacteriales</taxon>
        <taxon>Nocardiaceae</taxon>
        <taxon>Williamsia</taxon>
    </lineage>
</organism>
<accession>A0A1N7H6Z0</accession>
<keyword evidence="2" id="KW-0689">Ribosomal protein</keyword>
<dbReference type="AlphaFoldDB" id="A0A1N7H6Z0"/>
<dbReference type="Pfam" id="PF13508">
    <property type="entry name" value="Acetyltransf_7"/>
    <property type="match status" value="1"/>
</dbReference>
<dbReference type="GO" id="GO:0005840">
    <property type="term" value="C:ribosome"/>
    <property type="evidence" value="ECO:0007669"/>
    <property type="project" value="UniProtKB-KW"/>
</dbReference>
<dbReference type="RefSeq" id="WP_076482425.1">
    <property type="nucleotide sequence ID" value="NZ_FTNT01000012.1"/>
</dbReference>
<dbReference type="EMBL" id="FTNT01000012">
    <property type="protein sequence ID" value="SIS20635.1"/>
    <property type="molecule type" value="Genomic_DNA"/>
</dbReference>
<gene>
    <name evidence="2" type="ORF">SAMN05445060_3641</name>
</gene>
<dbReference type="OrthoDB" id="3692150at2"/>
<feature type="domain" description="N-acetyltransferase" evidence="1">
    <location>
        <begin position="28"/>
        <end position="189"/>
    </location>
</feature>
<dbReference type="STRING" id="1344003.SAMN05445060_3641"/>
<evidence type="ECO:0000313" key="3">
    <source>
        <dbReference type="Proteomes" id="UP000186218"/>
    </source>
</evidence>
<reference evidence="2 3" key="1">
    <citation type="submission" date="2017-01" db="EMBL/GenBank/DDBJ databases">
        <authorList>
            <person name="Mah S.A."/>
            <person name="Swanson W.J."/>
            <person name="Moy G.W."/>
            <person name="Vacquier V.D."/>
        </authorList>
    </citation>
    <scope>NUCLEOTIDE SEQUENCE [LARGE SCALE GENOMIC DNA]</scope>
    <source>
        <strain evidence="2 3">CPCC 203464</strain>
    </source>
</reference>